<dbReference type="Gene3D" id="3.30.420.10">
    <property type="entry name" value="Ribonuclease H-like superfamily/Ribonuclease H"/>
    <property type="match status" value="1"/>
</dbReference>
<dbReference type="Pfam" id="PF00077">
    <property type="entry name" value="RVP"/>
    <property type="match status" value="1"/>
</dbReference>
<dbReference type="InterPro" id="IPR000477">
    <property type="entry name" value="RT_dom"/>
</dbReference>
<dbReference type="EMBL" id="JBAMIC010000014">
    <property type="protein sequence ID" value="KAK7095680.1"/>
    <property type="molecule type" value="Genomic_DNA"/>
</dbReference>
<dbReference type="Gene3D" id="1.10.340.70">
    <property type="match status" value="1"/>
</dbReference>
<name>A0AAN9B0M1_9CAEN</name>
<evidence type="ECO:0000256" key="1">
    <source>
        <dbReference type="ARBA" id="ARBA00022801"/>
    </source>
</evidence>
<evidence type="ECO:0000256" key="2">
    <source>
        <dbReference type="ARBA" id="ARBA00022918"/>
    </source>
</evidence>
<feature type="domain" description="Integrase catalytic" evidence="6">
    <location>
        <begin position="1015"/>
        <end position="1127"/>
    </location>
</feature>
<dbReference type="InterPro" id="IPR018061">
    <property type="entry name" value="Retropepsins"/>
</dbReference>
<dbReference type="GO" id="GO:0006508">
    <property type="term" value="P:proteolysis"/>
    <property type="evidence" value="ECO:0007669"/>
    <property type="project" value="InterPro"/>
</dbReference>
<dbReference type="PANTHER" id="PTHR37984:SF9">
    <property type="entry name" value="INTEGRASE CATALYTIC DOMAIN-CONTAINING PROTEIN"/>
    <property type="match status" value="1"/>
</dbReference>
<dbReference type="InterPro" id="IPR050951">
    <property type="entry name" value="Retrovirus_Pol_polyprotein"/>
</dbReference>
<dbReference type="GO" id="GO:0003676">
    <property type="term" value="F:nucleic acid binding"/>
    <property type="evidence" value="ECO:0007669"/>
    <property type="project" value="InterPro"/>
</dbReference>
<evidence type="ECO:0000259" key="4">
    <source>
        <dbReference type="PROSITE" id="PS50175"/>
    </source>
</evidence>
<dbReference type="PROSITE" id="PS50175">
    <property type="entry name" value="ASP_PROT_RETROV"/>
    <property type="match status" value="1"/>
</dbReference>
<dbReference type="InterPro" id="IPR021109">
    <property type="entry name" value="Peptidase_aspartic_dom_sf"/>
</dbReference>
<evidence type="ECO:0008006" key="9">
    <source>
        <dbReference type="Google" id="ProtNLM"/>
    </source>
</evidence>
<dbReference type="InterPro" id="IPR041577">
    <property type="entry name" value="RT_RNaseH_2"/>
</dbReference>
<feature type="domain" description="Reverse transcriptase" evidence="5">
    <location>
        <begin position="463"/>
        <end position="640"/>
    </location>
</feature>
<keyword evidence="2" id="KW-0808">Transferase</keyword>
<dbReference type="PANTHER" id="PTHR37984">
    <property type="entry name" value="PROTEIN CBG26694"/>
    <property type="match status" value="1"/>
</dbReference>
<dbReference type="FunFam" id="3.30.420.10:FF:000063">
    <property type="entry name" value="Retrovirus-related Pol polyprotein from transposon 297-like Protein"/>
    <property type="match status" value="1"/>
</dbReference>
<dbReference type="PROSITE" id="PS50878">
    <property type="entry name" value="RT_POL"/>
    <property type="match status" value="1"/>
</dbReference>
<dbReference type="InterPro" id="IPR001995">
    <property type="entry name" value="Peptidase_A2_cat"/>
</dbReference>
<dbReference type="InterPro" id="IPR036397">
    <property type="entry name" value="RNaseH_sf"/>
</dbReference>
<keyword evidence="2" id="KW-0695">RNA-directed DNA polymerase</keyword>
<feature type="compositionally biased region" description="Polar residues" evidence="3">
    <location>
        <begin position="199"/>
        <end position="211"/>
    </location>
</feature>
<feature type="region of interest" description="Disordered" evidence="3">
    <location>
        <begin position="1274"/>
        <end position="1316"/>
    </location>
</feature>
<dbReference type="CDD" id="cd09274">
    <property type="entry name" value="RNase_HI_RT_Ty3"/>
    <property type="match status" value="1"/>
</dbReference>
<gene>
    <name evidence="7" type="ORF">V1264_005055</name>
</gene>
<dbReference type="PROSITE" id="PS50994">
    <property type="entry name" value="INTEGRASE"/>
    <property type="match status" value="1"/>
</dbReference>
<dbReference type="Gene3D" id="3.10.10.10">
    <property type="entry name" value="HIV Type 1 Reverse Transcriptase, subunit A, domain 1"/>
    <property type="match status" value="1"/>
</dbReference>
<evidence type="ECO:0000259" key="6">
    <source>
        <dbReference type="PROSITE" id="PS50994"/>
    </source>
</evidence>
<dbReference type="SUPFAM" id="SSF53098">
    <property type="entry name" value="Ribonuclease H-like"/>
    <property type="match status" value="1"/>
</dbReference>
<dbReference type="SUPFAM" id="SSF56672">
    <property type="entry name" value="DNA/RNA polymerases"/>
    <property type="match status" value="1"/>
</dbReference>
<dbReference type="CDD" id="cd01647">
    <property type="entry name" value="RT_LTR"/>
    <property type="match status" value="1"/>
</dbReference>
<evidence type="ECO:0000259" key="5">
    <source>
        <dbReference type="PROSITE" id="PS50878"/>
    </source>
</evidence>
<dbReference type="Pfam" id="PF17919">
    <property type="entry name" value="RT_RNaseH_2"/>
    <property type="match status" value="1"/>
</dbReference>
<dbReference type="Gene3D" id="3.30.70.270">
    <property type="match status" value="2"/>
</dbReference>
<dbReference type="Gene3D" id="4.10.60.10">
    <property type="entry name" value="Zinc finger, CCHC-type"/>
    <property type="match status" value="1"/>
</dbReference>
<feature type="domain" description="Peptidase A2" evidence="4">
    <location>
        <begin position="315"/>
        <end position="387"/>
    </location>
</feature>
<dbReference type="GO" id="GO:0003964">
    <property type="term" value="F:RNA-directed DNA polymerase activity"/>
    <property type="evidence" value="ECO:0007669"/>
    <property type="project" value="UniProtKB-KW"/>
</dbReference>
<evidence type="ECO:0000256" key="3">
    <source>
        <dbReference type="SAM" id="MobiDB-lite"/>
    </source>
</evidence>
<keyword evidence="2" id="KW-0548">Nucleotidyltransferase</keyword>
<dbReference type="InterPro" id="IPR041588">
    <property type="entry name" value="Integrase_H2C2"/>
</dbReference>
<dbReference type="InterPro" id="IPR012337">
    <property type="entry name" value="RNaseH-like_sf"/>
</dbReference>
<reference evidence="7 8" key="1">
    <citation type="submission" date="2024-02" db="EMBL/GenBank/DDBJ databases">
        <title>Chromosome-scale genome assembly of the rough periwinkle Littorina saxatilis.</title>
        <authorList>
            <person name="De Jode A."/>
            <person name="Faria R."/>
            <person name="Formenti G."/>
            <person name="Sims Y."/>
            <person name="Smith T.P."/>
            <person name="Tracey A."/>
            <person name="Wood J.M.D."/>
            <person name="Zagrodzka Z.B."/>
            <person name="Johannesson K."/>
            <person name="Butlin R.K."/>
            <person name="Leder E.H."/>
        </authorList>
    </citation>
    <scope>NUCLEOTIDE SEQUENCE [LARGE SCALE GENOMIC DNA]</scope>
    <source>
        <strain evidence="7">Snail1</strain>
        <tissue evidence="7">Muscle</tissue>
    </source>
</reference>
<dbReference type="InterPro" id="IPR043128">
    <property type="entry name" value="Rev_trsase/Diguanyl_cyclase"/>
</dbReference>
<protein>
    <recommendedName>
        <fullName evidence="9">Endonuclease</fullName>
    </recommendedName>
</protein>
<evidence type="ECO:0000313" key="8">
    <source>
        <dbReference type="Proteomes" id="UP001374579"/>
    </source>
</evidence>
<dbReference type="GO" id="GO:0015074">
    <property type="term" value="P:DNA integration"/>
    <property type="evidence" value="ECO:0007669"/>
    <property type="project" value="InterPro"/>
</dbReference>
<proteinExistence type="predicted"/>
<evidence type="ECO:0000313" key="7">
    <source>
        <dbReference type="EMBL" id="KAK7095680.1"/>
    </source>
</evidence>
<dbReference type="Proteomes" id="UP001374579">
    <property type="component" value="Unassembled WGS sequence"/>
</dbReference>
<comment type="caution">
    <text evidence="7">The sequence shown here is derived from an EMBL/GenBank/DDBJ whole genome shotgun (WGS) entry which is preliminary data.</text>
</comment>
<dbReference type="Pfam" id="PF17921">
    <property type="entry name" value="Integrase_H2C2"/>
    <property type="match status" value="1"/>
</dbReference>
<dbReference type="InterPro" id="IPR043502">
    <property type="entry name" value="DNA/RNA_pol_sf"/>
</dbReference>
<keyword evidence="8" id="KW-1185">Reference proteome</keyword>
<organism evidence="7 8">
    <name type="scientific">Littorina saxatilis</name>
    <dbReference type="NCBI Taxonomy" id="31220"/>
    <lineage>
        <taxon>Eukaryota</taxon>
        <taxon>Metazoa</taxon>
        <taxon>Spiralia</taxon>
        <taxon>Lophotrochozoa</taxon>
        <taxon>Mollusca</taxon>
        <taxon>Gastropoda</taxon>
        <taxon>Caenogastropoda</taxon>
        <taxon>Littorinimorpha</taxon>
        <taxon>Littorinoidea</taxon>
        <taxon>Littorinidae</taxon>
        <taxon>Littorina</taxon>
    </lineage>
</organism>
<dbReference type="SUPFAM" id="SSF50630">
    <property type="entry name" value="Acid proteases"/>
    <property type="match status" value="1"/>
</dbReference>
<dbReference type="Pfam" id="PF00665">
    <property type="entry name" value="rve"/>
    <property type="match status" value="1"/>
</dbReference>
<dbReference type="FunFam" id="1.10.340.70:FF:000003">
    <property type="entry name" value="Protein CBG25708"/>
    <property type="match status" value="1"/>
</dbReference>
<feature type="region of interest" description="Disordered" evidence="3">
    <location>
        <begin position="192"/>
        <end position="250"/>
    </location>
</feature>
<dbReference type="FunFam" id="3.30.70.270:FF:000023">
    <property type="entry name" value="Pol"/>
    <property type="match status" value="1"/>
</dbReference>
<dbReference type="Pfam" id="PF00078">
    <property type="entry name" value="RVT_1"/>
    <property type="match status" value="1"/>
</dbReference>
<accession>A0AAN9B0M1</accession>
<keyword evidence="1" id="KW-0378">Hydrolase</keyword>
<feature type="compositionally biased region" description="Polar residues" evidence="3">
    <location>
        <begin position="221"/>
        <end position="236"/>
    </location>
</feature>
<sequence>MAENQQSVLQKHFTANVSVPSKLCMEGSLTQNWKKFHRQWENYEVASRLNKEDAEYRCAVLLACIGEEGMEVYDGMQFNGGENKKDINVVLQKFQDFCVGSTHEAFETYKFHTRNQDSSESIEAYVAALRKLAKNCNFGEMEDRTLRDRIVVGVKSDVAREKLLEDSTLNFKKAVDVCRAYETSQQQLQVMSKDASVDRFTSSNKSGSRPTGKQRPHKSKSFQYTQNPTSPRQSHCSRCGRTPPHNREACPAKNAKCHQCSKVGHYATVCRSSNIQTVEEEEGAEAYLGSVVGEVTSDKWQITVKIEGADQVFKIDTGADVTVIPDNLVPSSKRPLEKAGKKLVGPGRAEMSVVGKFKGKITYKQKTAIQDVFVVKGLEEPLLGRPAITALKLVERVSYVAETLETSSKRQYPKHFEGLGTIQNSYKIRLKENSVPFAVSTPRRLALPLKGKVKAELEKLEKQEVIRPVTQPTDWCAPIVAVPKSNGKVRLCVDLTKLNESVRRENFPLPSTDQLLAQLSGAKVFSKLDCNSGFYQIPLDEDSQLLTTFITPFGRYCYTRLPFGISSGPEVFQRTMTQLLSGQSGVICDIDDLLIYGRNQKEHDDNLDHVLKKLENAGVTLNAEKCQFSKETIKFLGHVVSRDGIAIDPDKVAAIKNFPRPANISDLRRLLGMVNHVSKFAGSTLSEDVKPLRDLLKKDNDWSWDSMQETAFQNIKTKLMSAPVLAHYSPDRKTVVSADASSYGLGAVLFQKQTDETLKPVFYASRSMTPTEQRYAQVEKEALAATWACEKFSEYITGLADLTIQTDHKPLLALLKTKNLDELTPRIHRFRMRLMRYLYKIVYTQGKNLITADALSRAPTQEPGETEKKLEEEGDLLIHQVIGNLPATERRLEEIRKETGQDPLCETLKKYTQEGWPYSCPDEKLKAFWAVRHEISIHEGLLLYGSRIIIPETLRKDVLQKVHAGHQGIVKCRALARESVWWPGLSSQIETMVTNCPTCMQERKVPPEPLIPTQTPDFPWQKVGMDLFDFKGDQYLLVIDYYSRFIELAHLKNEKAITTIAHIKSIFSRHGVPQSVMTDNGPQFKNEEFRKFASTYGFDHTTSSPYYPPANGEAERAVKTVKNVLKKADDPYITIMMYRATPLQIGKSPAELLMGRKIRTIVPSISRNFIRKSQGSLEVAKADAEQKMKMKLNFDRAHRARVAPELVPGQPVLVGPTGQQGVITKTLPFRSYEVQTPSGSKRRNRRHLVPRDLAATRDFQTPGVSSLIPVQAQHPGDVSIPQAMPEPVTASDPVPVDNQVYTRSGRPVKKPDKLDI</sequence>
<dbReference type="GO" id="GO:0004190">
    <property type="term" value="F:aspartic-type endopeptidase activity"/>
    <property type="evidence" value="ECO:0007669"/>
    <property type="project" value="InterPro"/>
</dbReference>
<feature type="region of interest" description="Disordered" evidence="3">
    <location>
        <begin position="1233"/>
        <end position="1252"/>
    </location>
</feature>
<dbReference type="InterPro" id="IPR001584">
    <property type="entry name" value="Integrase_cat-core"/>
</dbReference>
<dbReference type="Gene3D" id="2.40.70.10">
    <property type="entry name" value="Acid Proteases"/>
    <property type="match status" value="1"/>
</dbReference>